<evidence type="ECO:0000256" key="3">
    <source>
        <dbReference type="ARBA" id="ARBA00022989"/>
    </source>
</evidence>
<gene>
    <name evidence="6" type="ORF">SCUD_LOCUS9023</name>
</gene>
<evidence type="ECO:0000256" key="4">
    <source>
        <dbReference type="ARBA" id="ARBA00023136"/>
    </source>
</evidence>
<evidence type="ECO:0000256" key="1">
    <source>
        <dbReference type="ARBA" id="ARBA00004141"/>
    </source>
</evidence>
<feature type="transmembrane region" description="Helical" evidence="5">
    <location>
        <begin position="20"/>
        <end position="43"/>
    </location>
</feature>
<dbReference type="SUPFAM" id="SSF48652">
    <property type="entry name" value="Tetraspanin"/>
    <property type="match status" value="1"/>
</dbReference>
<protein>
    <submittedName>
        <fullName evidence="8">Tetraspanin</fullName>
    </submittedName>
</protein>
<feature type="transmembrane region" description="Helical" evidence="5">
    <location>
        <begin position="63"/>
        <end position="83"/>
    </location>
</feature>
<sequence length="288" mass="33078">MLERRGYRSLHISRLQLKRWSSYLATAFAILSFVFISGGIWLLENNRIESEIIGRRYYYEEGVLFVIIGILLLLSLVCQAFMIHLLFVAKKPWRFTEVKVKRAIAVYLVFLFAVTIPHIYCLYHVKTIRTKLIWSIKEQTEEALISLYGFEPDFTSAWDHLQSQSECCGFSGPQIYASSKWKYSQPNSSTFISLVPDSCLTLKSLEEQVLEDIKTKSDYEEPRQVTFQKGCAEFLYTHIEGVLSGSFIVPVISLVIVVSLLFFTFVFSCVSVIVLSCKFKITVHIVLG</sequence>
<keyword evidence="7" id="KW-1185">Reference proteome</keyword>
<organism evidence="8">
    <name type="scientific">Schistosoma curassoni</name>
    <dbReference type="NCBI Taxonomy" id="6186"/>
    <lineage>
        <taxon>Eukaryota</taxon>
        <taxon>Metazoa</taxon>
        <taxon>Spiralia</taxon>
        <taxon>Lophotrochozoa</taxon>
        <taxon>Platyhelminthes</taxon>
        <taxon>Trematoda</taxon>
        <taxon>Digenea</taxon>
        <taxon>Strigeidida</taxon>
        <taxon>Schistosomatoidea</taxon>
        <taxon>Schistosomatidae</taxon>
        <taxon>Schistosoma</taxon>
    </lineage>
</organism>
<keyword evidence="4 5" id="KW-0472">Membrane</keyword>
<dbReference type="GO" id="GO:0016020">
    <property type="term" value="C:membrane"/>
    <property type="evidence" value="ECO:0007669"/>
    <property type="project" value="UniProtKB-SubCell"/>
</dbReference>
<dbReference type="Gene3D" id="1.10.1450.10">
    <property type="entry name" value="Tetraspanin"/>
    <property type="match status" value="1"/>
</dbReference>
<feature type="transmembrane region" description="Helical" evidence="5">
    <location>
        <begin position="247"/>
        <end position="275"/>
    </location>
</feature>
<proteinExistence type="predicted"/>
<reference evidence="6 7" key="2">
    <citation type="submission" date="2018-11" db="EMBL/GenBank/DDBJ databases">
        <authorList>
            <consortium name="Pathogen Informatics"/>
        </authorList>
    </citation>
    <scope>NUCLEOTIDE SEQUENCE [LARGE SCALE GENOMIC DNA]</scope>
    <source>
        <strain evidence="6">Dakar</strain>
        <strain evidence="7">Dakar, Senegal</strain>
    </source>
</reference>
<evidence type="ECO:0000256" key="5">
    <source>
        <dbReference type="SAM" id="Phobius"/>
    </source>
</evidence>
<keyword evidence="2 5" id="KW-0812">Transmembrane</keyword>
<dbReference type="EMBL" id="UZAK01033024">
    <property type="protein sequence ID" value="VDP33709.1"/>
    <property type="molecule type" value="Genomic_DNA"/>
</dbReference>
<reference evidence="8" key="1">
    <citation type="submission" date="2016-06" db="UniProtKB">
        <authorList>
            <consortium name="WormBaseParasite"/>
        </authorList>
    </citation>
    <scope>IDENTIFICATION</scope>
</reference>
<evidence type="ECO:0000313" key="8">
    <source>
        <dbReference type="WBParaSite" id="SCUD_0000902301-mRNA-1"/>
    </source>
</evidence>
<dbReference type="AlphaFoldDB" id="A0A183K210"/>
<feature type="transmembrane region" description="Helical" evidence="5">
    <location>
        <begin position="104"/>
        <end position="125"/>
    </location>
</feature>
<dbReference type="InterPro" id="IPR008952">
    <property type="entry name" value="Tetraspanin_EC2_sf"/>
</dbReference>
<dbReference type="Pfam" id="PF00335">
    <property type="entry name" value="Tetraspanin"/>
    <property type="match status" value="1"/>
</dbReference>
<evidence type="ECO:0000313" key="7">
    <source>
        <dbReference type="Proteomes" id="UP000279833"/>
    </source>
</evidence>
<evidence type="ECO:0000313" key="6">
    <source>
        <dbReference type="EMBL" id="VDP33709.1"/>
    </source>
</evidence>
<name>A0A183K210_9TREM</name>
<accession>A0A183K210</accession>
<dbReference type="STRING" id="6186.A0A183K210"/>
<dbReference type="WBParaSite" id="SCUD_0000902301-mRNA-1">
    <property type="protein sequence ID" value="SCUD_0000902301-mRNA-1"/>
    <property type="gene ID" value="SCUD_0000902301"/>
</dbReference>
<comment type="subcellular location">
    <subcellularLocation>
        <location evidence="1">Membrane</location>
        <topology evidence="1">Multi-pass membrane protein</topology>
    </subcellularLocation>
</comment>
<dbReference type="Proteomes" id="UP000279833">
    <property type="component" value="Unassembled WGS sequence"/>
</dbReference>
<evidence type="ECO:0000256" key="2">
    <source>
        <dbReference type="ARBA" id="ARBA00022692"/>
    </source>
</evidence>
<dbReference type="InterPro" id="IPR018499">
    <property type="entry name" value="Tetraspanin/Peripherin"/>
</dbReference>
<keyword evidence="3 5" id="KW-1133">Transmembrane helix</keyword>